<sequence length="361" mass="41820">MLLTKIQDKISQINQRLKAKTWSDKSIVYYTGHTPYQWSPKSLDSGLGGADARIIYLSREWVKLGYSVTVFINCGVHEGIYDGVNYQNYTKFNPFDRFDTLIMWQFAWRLSKNTKTNRLWLDLGSVLLPEEVTADKLEHYDRIFCKNSYHRSLLPEIEDSKIAIIPNGIDKKFIGLKDNSKDLNKIIYASNYIRGLEKMLEYGWPIIKREISSAQLFIYYGWNEKTDSETKNKITKLMEQPGVKEMGKVGRGILMKEKSTSAINYYGCTFQELDCNTVRESALVGCVPVTTNYAGLQDKTYCLKISGNPHLQETQENLAYKIVELLKNPEQLRQISLKFSELVKYETWENVAKLWLDEIES</sequence>
<evidence type="ECO:0000313" key="1">
    <source>
        <dbReference type="EMBL" id="AFZ47929.1"/>
    </source>
</evidence>
<dbReference type="STRING" id="292563.Cyast_1976"/>
<dbReference type="EMBL" id="CP003940">
    <property type="protein sequence ID" value="AFZ47929.1"/>
    <property type="molecule type" value="Genomic_DNA"/>
</dbReference>
<protein>
    <recommendedName>
        <fullName evidence="3">Glycosyl transferase group 1</fullName>
    </recommendedName>
</protein>
<dbReference type="SUPFAM" id="SSF53756">
    <property type="entry name" value="UDP-Glycosyltransferase/glycogen phosphorylase"/>
    <property type="match status" value="1"/>
</dbReference>
<dbReference type="BioCyc" id="CSTA292563:G1353-1983-MONOMER"/>
<evidence type="ECO:0000313" key="2">
    <source>
        <dbReference type="Proteomes" id="UP000010483"/>
    </source>
</evidence>
<name>K9YM34_CYASC</name>
<proteinExistence type="predicted"/>
<dbReference type="Gene3D" id="3.40.50.2000">
    <property type="entry name" value="Glycogen Phosphorylase B"/>
    <property type="match status" value="2"/>
</dbReference>
<dbReference type="Proteomes" id="UP000010483">
    <property type="component" value="Chromosome"/>
</dbReference>
<keyword evidence="2" id="KW-1185">Reference proteome</keyword>
<gene>
    <name evidence="1" type="ordered locus">Cyast_1976</name>
</gene>
<dbReference type="HOGENOM" id="CLU_766669_0_0_3"/>
<dbReference type="eggNOG" id="COG0438">
    <property type="taxonomic scope" value="Bacteria"/>
</dbReference>
<evidence type="ECO:0008006" key="3">
    <source>
        <dbReference type="Google" id="ProtNLM"/>
    </source>
</evidence>
<accession>K9YM34</accession>
<organism evidence="1 2">
    <name type="scientific">Cyanobacterium stanieri (strain ATCC 29140 / PCC 7202)</name>
    <dbReference type="NCBI Taxonomy" id="292563"/>
    <lineage>
        <taxon>Bacteria</taxon>
        <taxon>Bacillati</taxon>
        <taxon>Cyanobacteriota</taxon>
        <taxon>Cyanophyceae</taxon>
        <taxon>Oscillatoriophycideae</taxon>
        <taxon>Chroococcales</taxon>
        <taxon>Geminocystaceae</taxon>
        <taxon>Cyanobacterium</taxon>
    </lineage>
</organism>
<dbReference type="KEGG" id="csn:Cyast_1976"/>
<dbReference type="AlphaFoldDB" id="K9YM34"/>
<reference evidence="2" key="1">
    <citation type="journal article" date="2013" name="Proc. Natl. Acad. Sci. U.S.A.">
        <title>Improving the coverage of the cyanobacterial phylum using diversity-driven genome sequencing.</title>
        <authorList>
            <person name="Shih P.M."/>
            <person name="Wu D."/>
            <person name="Latifi A."/>
            <person name="Axen S.D."/>
            <person name="Fewer D.P."/>
            <person name="Talla E."/>
            <person name="Calteau A."/>
            <person name="Cai F."/>
            <person name="Tandeau de Marsac N."/>
            <person name="Rippka R."/>
            <person name="Herdman M."/>
            <person name="Sivonen K."/>
            <person name="Coursin T."/>
            <person name="Laurent T."/>
            <person name="Goodwin L."/>
            <person name="Nolan M."/>
            <person name="Davenport K.W."/>
            <person name="Han C.S."/>
            <person name="Rubin E.M."/>
            <person name="Eisen J.A."/>
            <person name="Woyke T."/>
            <person name="Gugger M."/>
            <person name="Kerfeld C.A."/>
        </authorList>
    </citation>
    <scope>NUCLEOTIDE SEQUENCE [LARGE SCALE GENOMIC DNA]</scope>
    <source>
        <strain evidence="2">ATCC 29140 / PCC 7202</strain>
    </source>
</reference>